<reference evidence="4" key="1">
    <citation type="journal article" date="2019" name="Int. J. Syst. Evol. Microbiol.">
        <title>The Global Catalogue of Microorganisms (GCM) 10K type strain sequencing project: providing services to taxonomists for standard genome sequencing and annotation.</title>
        <authorList>
            <consortium name="The Broad Institute Genomics Platform"/>
            <consortium name="The Broad Institute Genome Sequencing Center for Infectious Disease"/>
            <person name="Wu L."/>
            <person name="Ma J."/>
        </authorList>
    </citation>
    <scope>NUCLEOTIDE SEQUENCE [LARGE SCALE GENOMIC DNA]</scope>
    <source>
        <strain evidence="4">JCM 17551</strain>
    </source>
</reference>
<evidence type="ECO:0000259" key="2">
    <source>
        <dbReference type="Pfam" id="PF19657"/>
    </source>
</evidence>
<evidence type="ECO:0000313" key="4">
    <source>
        <dbReference type="Proteomes" id="UP001501565"/>
    </source>
</evidence>
<feature type="signal peptide" evidence="1">
    <location>
        <begin position="1"/>
        <end position="22"/>
    </location>
</feature>
<dbReference type="RefSeq" id="WP_344800894.1">
    <property type="nucleotide sequence ID" value="NZ_BAABBN010000017.1"/>
</dbReference>
<keyword evidence="1" id="KW-0732">Signal</keyword>
<evidence type="ECO:0000313" key="3">
    <source>
        <dbReference type="EMBL" id="GAA3944012.1"/>
    </source>
</evidence>
<dbReference type="Proteomes" id="UP001501565">
    <property type="component" value="Unassembled WGS sequence"/>
</dbReference>
<dbReference type="InterPro" id="IPR046158">
    <property type="entry name" value="DUF6160"/>
</dbReference>
<protein>
    <recommendedName>
        <fullName evidence="2">DUF6160 domain-containing protein</fullName>
    </recommendedName>
</protein>
<comment type="caution">
    <text evidence="3">The sequence shown here is derived from an EMBL/GenBank/DDBJ whole genome shotgun (WGS) entry which is preliminary data.</text>
</comment>
<evidence type="ECO:0000256" key="1">
    <source>
        <dbReference type="SAM" id="SignalP"/>
    </source>
</evidence>
<name>A0ABP7NGU0_9GAMM</name>
<keyword evidence="4" id="KW-1185">Reference proteome</keyword>
<feature type="chain" id="PRO_5046847405" description="DUF6160 domain-containing protein" evidence="1">
    <location>
        <begin position="23"/>
        <end position="370"/>
    </location>
</feature>
<feature type="domain" description="DUF6160" evidence="2">
    <location>
        <begin position="1"/>
        <end position="50"/>
    </location>
</feature>
<proteinExistence type="predicted"/>
<organism evidence="3 4">
    <name type="scientific">Litoribacillus peritrichatus</name>
    <dbReference type="NCBI Taxonomy" id="718191"/>
    <lineage>
        <taxon>Bacteria</taxon>
        <taxon>Pseudomonadati</taxon>
        <taxon>Pseudomonadota</taxon>
        <taxon>Gammaproteobacteria</taxon>
        <taxon>Oceanospirillales</taxon>
        <taxon>Oceanospirillaceae</taxon>
        <taxon>Litoribacillus</taxon>
    </lineage>
</organism>
<dbReference type="Pfam" id="PF19657">
    <property type="entry name" value="DUF6160"/>
    <property type="match status" value="1"/>
</dbReference>
<accession>A0ABP7NGU0</accession>
<dbReference type="EMBL" id="BAABBN010000017">
    <property type="protein sequence ID" value="GAA3944012.1"/>
    <property type="molecule type" value="Genomic_DNA"/>
</dbReference>
<gene>
    <name evidence="3" type="ORF">GCM10022277_44710</name>
</gene>
<sequence>MKIAPAASAVFMASILSTQTLADLRPLEDEALSDVTGQAFITIDNYQVKQFTGGYSAPSEEIDTEFYKINIGADLETHLSIDHLELGKFARYENGEPCPASGCDPSRMVEKFDSDVSIRNFALGAYEKQDNGTVVSKPFELTNPFLEFAFENRPNGTREVIGVRLGFEESGGILSGDIDSLTGNIDVILEGTEMVFGFIPVPIKAQALLQYDENGDPNGNNVGGFNPIRAESIGVIDGADIRAFPDLFGGINLSPENCSTSTGTDTCQPLSQFQSLEVGKASDDGKVKNFFLSQQSKDIAWVTDPNGDLTPTYGQDAGGKNVIIHENFQQTYLGGFINIPTGGLTLTPHEAAEGLPRMPTRYTDAALGLF</sequence>